<feature type="region of interest" description="Disordered" evidence="1">
    <location>
        <begin position="92"/>
        <end position="134"/>
    </location>
</feature>
<organism evidence="2 3">
    <name type="scientific">Westerdykella ornata</name>
    <dbReference type="NCBI Taxonomy" id="318751"/>
    <lineage>
        <taxon>Eukaryota</taxon>
        <taxon>Fungi</taxon>
        <taxon>Dikarya</taxon>
        <taxon>Ascomycota</taxon>
        <taxon>Pezizomycotina</taxon>
        <taxon>Dothideomycetes</taxon>
        <taxon>Pleosporomycetidae</taxon>
        <taxon>Pleosporales</taxon>
        <taxon>Sporormiaceae</taxon>
        <taxon>Westerdykella</taxon>
    </lineage>
</organism>
<evidence type="ECO:0000256" key="1">
    <source>
        <dbReference type="SAM" id="MobiDB-lite"/>
    </source>
</evidence>
<feature type="region of interest" description="Disordered" evidence="1">
    <location>
        <begin position="1"/>
        <end position="50"/>
    </location>
</feature>
<feature type="compositionally biased region" description="Polar residues" evidence="1">
    <location>
        <begin position="113"/>
        <end position="130"/>
    </location>
</feature>
<name>A0A6A6JCQ8_WESOR</name>
<dbReference type="RefSeq" id="XP_033651502.1">
    <property type="nucleotide sequence ID" value="XM_033801127.1"/>
</dbReference>
<dbReference type="OrthoDB" id="5407653at2759"/>
<feature type="region of interest" description="Disordered" evidence="1">
    <location>
        <begin position="431"/>
        <end position="494"/>
    </location>
</feature>
<proteinExistence type="predicted"/>
<sequence>MFNNLSGGLLAGQYDCNKERPPPSRPVPASFPSLSPPQPSLDSPPRLWAERSPSPLAAHFLDLKKPSDVKLETLKLLNVSIEPPCDFETLLPSTSGTTGPFLPPRSWLEPPNDSESGAPTTSATPASLLSNGRKVPTRNDFYARAQELLFNNADAFAALTRKPLPGQVRPRLAHFRKFWEGLDNWAYYWDDSLDEYLPPKQPNGASSSQGADANPREAGAPADLSSPSTNLEEPRKKMKTETTVAAASEPPALPGLGESDIPLLDETTMPVQQKTSSISSSASLPARTVPPKLPWATNIHAVFEAPVDLSNGSYRGYRIGNGPEMPDQYRLECVRGFLEGVAWAFGVIFAPHRRPPVLCLEHVRFPVRMNTAGWRAPSDRMKARQGWLEGPLIGIQCRPETSFGTETDAVLDVARELGGLLLLAQERAREGRTETKAGEGKWWTTKPRWGGGPGGEIGEAAGASDAPAMEPPAKEEKPSVRMRLGQKDRKKPSPAEVWKVLKPGNPLWDPRIVYEAIGKETDSDWDEVFMVSSLNHHISILKLRVHRLYLRFLEEGTLPEHKQDPSDLPWFSPSLQRTKWFDLFKVEDRTEAMRGLWGIMHFLMQSREKTAGSEDAMKGA</sequence>
<evidence type="ECO:0000313" key="2">
    <source>
        <dbReference type="EMBL" id="KAF2273963.1"/>
    </source>
</evidence>
<evidence type="ECO:0000313" key="3">
    <source>
        <dbReference type="Proteomes" id="UP000800097"/>
    </source>
</evidence>
<dbReference type="EMBL" id="ML986506">
    <property type="protein sequence ID" value="KAF2273963.1"/>
    <property type="molecule type" value="Genomic_DNA"/>
</dbReference>
<dbReference type="AlphaFoldDB" id="A0A6A6JCQ8"/>
<dbReference type="Proteomes" id="UP000800097">
    <property type="component" value="Unassembled WGS sequence"/>
</dbReference>
<accession>A0A6A6JCQ8</accession>
<protein>
    <submittedName>
        <fullName evidence="2">Uncharacterized protein</fullName>
    </submittedName>
</protein>
<reference evidence="2" key="1">
    <citation type="journal article" date="2020" name="Stud. Mycol.">
        <title>101 Dothideomycetes genomes: a test case for predicting lifestyles and emergence of pathogens.</title>
        <authorList>
            <person name="Haridas S."/>
            <person name="Albert R."/>
            <person name="Binder M."/>
            <person name="Bloem J."/>
            <person name="Labutti K."/>
            <person name="Salamov A."/>
            <person name="Andreopoulos B."/>
            <person name="Baker S."/>
            <person name="Barry K."/>
            <person name="Bills G."/>
            <person name="Bluhm B."/>
            <person name="Cannon C."/>
            <person name="Castanera R."/>
            <person name="Culley D."/>
            <person name="Daum C."/>
            <person name="Ezra D."/>
            <person name="Gonzalez J."/>
            <person name="Henrissat B."/>
            <person name="Kuo A."/>
            <person name="Liang C."/>
            <person name="Lipzen A."/>
            <person name="Lutzoni F."/>
            <person name="Magnuson J."/>
            <person name="Mondo S."/>
            <person name="Nolan M."/>
            <person name="Ohm R."/>
            <person name="Pangilinan J."/>
            <person name="Park H.-J."/>
            <person name="Ramirez L."/>
            <person name="Alfaro M."/>
            <person name="Sun H."/>
            <person name="Tritt A."/>
            <person name="Yoshinaga Y."/>
            <person name="Zwiers L.-H."/>
            <person name="Turgeon B."/>
            <person name="Goodwin S."/>
            <person name="Spatafora J."/>
            <person name="Crous P."/>
            <person name="Grigoriev I."/>
        </authorList>
    </citation>
    <scope>NUCLEOTIDE SEQUENCE</scope>
    <source>
        <strain evidence="2">CBS 379.55</strain>
    </source>
</reference>
<dbReference type="GeneID" id="54554302"/>
<keyword evidence="3" id="KW-1185">Reference proteome</keyword>
<feature type="region of interest" description="Disordered" evidence="1">
    <location>
        <begin position="199"/>
        <end position="257"/>
    </location>
</feature>
<feature type="compositionally biased region" description="Low complexity" evidence="1">
    <location>
        <begin position="458"/>
        <end position="468"/>
    </location>
</feature>
<feature type="compositionally biased region" description="Basic and acidic residues" evidence="1">
    <location>
        <begin position="472"/>
        <end position="493"/>
    </location>
</feature>
<gene>
    <name evidence="2" type="ORF">EI97DRAFT_460640</name>
</gene>